<feature type="compositionally biased region" description="Polar residues" evidence="1">
    <location>
        <begin position="176"/>
        <end position="188"/>
    </location>
</feature>
<dbReference type="Gene3D" id="3.90.550.10">
    <property type="entry name" value="Spore Coat Polysaccharide Biosynthesis Protein SpsA, Chain A"/>
    <property type="match status" value="1"/>
</dbReference>
<feature type="region of interest" description="Disordered" evidence="1">
    <location>
        <begin position="204"/>
        <end position="238"/>
    </location>
</feature>
<sequence length="493" mass="54920">MDSNSLQDDLAAAVRKSWSESQHTAKKQTAYLADSGHSPISTPVPEVFEEASIHSFHAMNSHSDSASMHSDNSSDPAFKKPFPGADGAAMAAPTPVHTAPAPVGTAEHAHAHAHVHEHSHHHHGADYQLFKHHYSISDDHRDSVVEILNDLELESPEPPVLSSVPENTTSARDRSGSVSKKSTTTRRGSIQDVQWIRQLLNPRSSFSGNSANEPPVHYGARGAHSQHQESSPPYSAPPDSKCWVTVLPDDSIEAVKSIIVLSESMRLVRSAYPLYVIHDHKINMSRLRNYNISSIPVSLEDFASVTGDESDDSQRSKRLVLSLFVDLVDAFDLVCYIAPTCMVVENIDELLSSAEICNEIDNETCVLLTNVCVGDDEPQLMLLKPNREVSMCIKEYFTIYGDGDDHAGKVERLRRMDDLAILRELFHDTWGQISSEGYVSILQHDVPVDQGHAFTKIADFKYLRPWSNKIQAGDNTYCGRWYRIWNEFYTHVS</sequence>
<feature type="region of interest" description="Disordered" evidence="1">
    <location>
        <begin position="60"/>
        <end position="93"/>
    </location>
</feature>
<gene>
    <name evidence="2" type="ORF">DAKH74_042230</name>
</gene>
<dbReference type="Proteomes" id="UP001377567">
    <property type="component" value="Unassembled WGS sequence"/>
</dbReference>
<accession>A0AAV5S447</accession>
<protein>
    <submittedName>
        <fullName evidence="2">Ids2 protein</fullName>
    </submittedName>
</protein>
<organism evidence="2 3">
    <name type="scientific">Maudiozyma humilis</name>
    <name type="common">Sour dough yeast</name>
    <name type="synonym">Kazachstania humilis</name>
    <dbReference type="NCBI Taxonomy" id="51915"/>
    <lineage>
        <taxon>Eukaryota</taxon>
        <taxon>Fungi</taxon>
        <taxon>Dikarya</taxon>
        <taxon>Ascomycota</taxon>
        <taxon>Saccharomycotina</taxon>
        <taxon>Saccharomycetes</taxon>
        <taxon>Saccharomycetales</taxon>
        <taxon>Saccharomycetaceae</taxon>
        <taxon>Maudiozyma</taxon>
    </lineage>
</organism>
<keyword evidence="3" id="KW-1185">Reference proteome</keyword>
<dbReference type="AlphaFoldDB" id="A0AAV5S447"/>
<evidence type="ECO:0000313" key="2">
    <source>
        <dbReference type="EMBL" id="GMM57607.1"/>
    </source>
</evidence>
<name>A0AAV5S447_MAUHU</name>
<feature type="compositionally biased region" description="Low complexity" evidence="1">
    <location>
        <begin position="60"/>
        <end position="75"/>
    </location>
</feature>
<dbReference type="EMBL" id="BTGD01000013">
    <property type="protein sequence ID" value="GMM57607.1"/>
    <property type="molecule type" value="Genomic_DNA"/>
</dbReference>
<dbReference type="InterPro" id="IPR029044">
    <property type="entry name" value="Nucleotide-diphossugar_trans"/>
</dbReference>
<feature type="region of interest" description="Disordered" evidence="1">
    <location>
        <begin position="15"/>
        <end position="40"/>
    </location>
</feature>
<feature type="region of interest" description="Disordered" evidence="1">
    <location>
        <begin position="155"/>
        <end position="188"/>
    </location>
</feature>
<dbReference type="SUPFAM" id="SSF53448">
    <property type="entry name" value="Nucleotide-diphospho-sugar transferases"/>
    <property type="match status" value="1"/>
</dbReference>
<proteinExistence type="predicted"/>
<evidence type="ECO:0000313" key="3">
    <source>
        <dbReference type="Proteomes" id="UP001377567"/>
    </source>
</evidence>
<reference evidence="2 3" key="1">
    <citation type="journal article" date="2023" name="Elife">
        <title>Identification of key yeast species and microbe-microbe interactions impacting larval growth of Drosophila in the wild.</title>
        <authorList>
            <person name="Mure A."/>
            <person name="Sugiura Y."/>
            <person name="Maeda R."/>
            <person name="Honda K."/>
            <person name="Sakurai N."/>
            <person name="Takahashi Y."/>
            <person name="Watada M."/>
            <person name="Katoh T."/>
            <person name="Gotoh A."/>
            <person name="Gotoh Y."/>
            <person name="Taniguchi I."/>
            <person name="Nakamura K."/>
            <person name="Hayashi T."/>
            <person name="Katayama T."/>
            <person name="Uemura T."/>
            <person name="Hattori Y."/>
        </authorList>
    </citation>
    <scope>NUCLEOTIDE SEQUENCE [LARGE SCALE GENOMIC DNA]</scope>
    <source>
        <strain evidence="2 3">KH-74</strain>
    </source>
</reference>
<evidence type="ECO:0000256" key="1">
    <source>
        <dbReference type="SAM" id="MobiDB-lite"/>
    </source>
</evidence>
<comment type="caution">
    <text evidence="2">The sequence shown here is derived from an EMBL/GenBank/DDBJ whole genome shotgun (WGS) entry which is preliminary data.</text>
</comment>